<proteinExistence type="predicted"/>
<evidence type="ECO:0000313" key="2">
    <source>
        <dbReference type="Proteomes" id="UP001360560"/>
    </source>
</evidence>
<keyword evidence="2" id="KW-1185">Reference proteome</keyword>
<dbReference type="Proteomes" id="UP001360560">
    <property type="component" value="Unassembled WGS sequence"/>
</dbReference>
<gene>
    <name evidence="1" type="ORF">DASC09_022430</name>
</gene>
<evidence type="ECO:0000313" key="1">
    <source>
        <dbReference type="EMBL" id="GMM34918.1"/>
    </source>
</evidence>
<name>A0AAV5QL60_9ASCO</name>
<protein>
    <submittedName>
        <fullName evidence="1">Uncharacterized protein</fullName>
    </submittedName>
</protein>
<dbReference type="AlphaFoldDB" id="A0AAV5QL60"/>
<comment type="caution">
    <text evidence="1">The sequence shown here is derived from an EMBL/GenBank/DDBJ whole genome shotgun (WGS) entry which is preliminary data.</text>
</comment>
<organism evidence="1 2">
    <name type="scientific">Saccharomycopsis crataegensis</name>
    <dbReference type="NCBI Taxonomy" id="43959"/>
    <lineage>
        <taxon>Eukaryota</taxon>
        <taxon>Fungi</taxon>
        <taxon>Dikarya</taxon>
        <taxon>Ascomycota</taxon>
        <taxon>Saccharomycotina</taxon>
        <taxon>Saccharomycetes</taxon>
        <taxon>Saccharomycopsidaceae</taxon>
        <taxon>Saccharomycopsis</taxon>
    </lineage>
</organism>
<reference evidence="1 2" key="1">
    <citation type="journal article" date="2023" name="Elife">
        <title>Identification of key yeast species and microbe-microbe interactions impacting larval growth of Drosophila in the wild.</title>
        <authorList>
            <person name="Mure A."/>
            <person name="Sugiura Y."/>
            <person name="Maeda R."/>
            <person name="Honda K."/>
            <person name="Sakurai N."/>
            <person name="Takahashi Y."/>
            <person name="Watada M."/>
            <person name="Katoh T."/>
            <person name="Gotoh A."/>
            <person name="Gotoh Y."/>
            <person name="Taniguchi I."/>
            <person name="Nakamura K."/>
            <person name="Hayashi T."/>
            <person name="Katayama T."/>
            <person name="Uemura T."/>
            <person name="Hattori Y."/>
        </authorList>
    </citation>
    <scope>NUCLEOTIDE SEQUENCE [LARGE SCALE GENOMIC DNA]</scope>
    <source>
        <strain evidence="1 2">SC-9</strain>
    </source>
</reference>
<dbReference type="RefSeq" id="XP_064851918.1">
    <property type="nucleotide sequence ID" value="XM_064995846.1"/>
</dbReference>
<dbReference type="GeneID" id="90072897"/>
<accession>A0AAV5QL60</accession>
<dbReference type="EMBL" id="BTFZ01000004">
    <property type="protein sequence ID" value="GMM34918.1"/>
    <property type="molecule type" value="Genomic_DNA"/>
</dbReference>
<sequence length="287" mass="33117">MTRSSVVTTGEEKIGSKITIGEPSYGLINAGSIDKLAKIPDYPLDYNIYVFRKIKEAREKLTKEDLKDIIETVKLEDVQNHEDNKGYLTKTTEMHDRLLKYLTLERKRREKIILKKFLDDEISKSKKKSSEASTLDYKLQLTPDEEKGVLNYTIRSPIYNSFIKVDETTSEAVDKNINYKKLAMVQNIEYIFEEELNDDELVDVFADCNEFASFEVIYNNLRSDNGKWNDKHLINIDESKQDIRDAEIKEVLDKLMAVDIIRLLIPLAGQAVLTGIDVTRQRPINGK</sequence>